<feature type="domain" description="EAL" evidence="1">
    <location>
        <begin position="1"/>
        <end position="239"/>
    </location>
</feature>
<accession>A0ABS6JLR4</accession>
<evidence type="ECO:0000313" key="3">
    <source>
        <dbReference type="Proteomes" id="UP000784880"/>
    </source>
</evidence>
<dbReference type="SMART" id="SM00052">
    <property type="entry name" value="EAL"/>
    <property type="match status" value="1"/>
</dbReference>
<sequence>MQHESNIVKTMFHHFFQPIYCLTDDKMFGVEALLRSSNYPNPETMFKEARKLKQLHELDMKSIHKAILSYLEAGSETNRGYLFLNVYPSTILHPKFIPFLTAVISNTVVKSQQIILEISEGEIKEEFEMLKRKITSLKELGIGLAIDDVGKGFSNIKSIIELEPDFLKLDRYLASDLSRSAKKQSVVNSFVKYGQEFQCTIILEGIERKLDWEVAKQLDVLYGQGFGLCKPLPIEEVIV</sequence>
<dbReference type="PROSITE" id="PS50883">
    <property type="entry name" value="EAL"/>
    <property type="match status" value="1"/>
</dbReference>
<dbReference type="InterPro" id="IPR001633">
    <property type="entry name" value="EAL_dom"/>
</dbReference>
<dbReference type="PANTHER" id="PTHR33121">
    <property type="entry name" value="CYCLIC DI-GMP PHOSPHODIESTERASE PDEF"/>
    <property type="match status" value="1"/>
</dbReference>
<organism evidence="2 3">
    <name type="scientific">Evansella tamaricis</name>
    <dbReference type="NCBI Taxonomy" id="2069301"/>
    <lineage>
        <taxon>Bacteria</taxon>
        <taxon>Bacillati</taxon>
        <taxon>Bacillota</taxon>
        <taxon>Bacilli</taxon>
        <taxon>Bacillales</taxon>
        <taxon>Bacillaceae</taxon>
        <taxon>Evansella</taxon>
    </lineage>
</organism>
<evidence type="ECO:0000259" key="1">
    <source>
        <dbReference type="PROSITE" id="PS50883"/>
    </source>
</evidence>
<comment type="caution">
    <text evidence="2">The sequence shown here is derived from an EMBL/GenBank/DDBJ whole genome shotgun (WGS) entry which is preliminary data.</text>
</comment>
<protein>
    <submittedName>
        <fullName evidence="2">EAL domain-containing protein</fullName>
    </submittedName>
</protein>
<gene>
    <name evidence="2" type="ORF">KS419_21550</name>
</gene>
<dbReference type="InterPro" id="IPR050706">
    <property type="entry name" value="Cyclic-di-GMP_PDE-like"/>
</dbReference>
<keyword evidence="3" id="KW-1185">Reference proteome</keyword>
<dbReference type="PANTHER" id="PTHR33121:SF76">
    <property type="entry name" value="SIGNALING PROTEIN"/>
    <property type="match status" value="1"/>
</dbReference>
<reference evidence="2 3" key="1">
    <citation type="submission" date="2021-06" db="EMBL/GenBank/DDBJ databases">
        <title>Bacillus sp. RD4P76, an endophyte from a halophyte.</title>
        <authorList>
            <person name="Sun J.-Q."/>
        </authorList>
    </citation>
    <scope>NUCLEOTIDE SEQUENCE [LARGE SCALE GENOMIC DNA]</scope>
    <source>
        <strain evidence="2 3">CGMCC 1.15917</strain>
    </source>
</reference>
<dbReference type="RefSeq" id="WP_217068814.1">
    <property type="nucleotide sequence ID" value="NZ_JAHQCS010000173.1"/>
</dbReference>
<dbReference type="Pfam" id="PF00563">
    <property type="entry name" value="EAL"/>
    <property type="match status" value="1"/>
</dbReference>
<dbReference type="CDD" id="cd01948">
    <property type="entry name" value="EAL"/>
    <property type="match status" value="1"/>
</dbReference>
<dbReference type="EMBL" id="JAHQCS010000173">
    <property type="protein sequence ID" value="MBU9714330.1"/>
    <property type="molecule type" value="Genomic_DNA"/>
</dbReference>
<name>A0ABS6JLR4_9BACI</name>
<dbReference type="Proteomes" id="UP000784880">
    <property type="component" value="Unassembled WGS sequence"/>
</dbReference>
<evidence type="ECO:0000313" key="2">
    <source>
        <dbReference type="EMBL" id="MBU9714330.1"/>
    </source>
</evidence>
<proteinExistence type="predicted"/>